<dbReference type="InParanoid" id="A0A5F8AT83"/>
<sequence length="131" mass="14268">MFPRPVLNFLGSSDPPTLASQSAEITDMSQRPEPREVFFVFFFEMESQSPRLEYSGTISSHHNCHLPGSTDSPFSVSRVAGITGTHHHAQIIFFFFLILVETGFQHVGQTGLKLLTSGDPPASASQSAGVT</sequence>
<accession>A0A5F8AT83</accession>
<reference evidence="2" key="1">
    <citation type="journal article" date="2007" name="Science">
        <title>Evolutionary and biomedical insights from the rhesus macaque genome.</title>
        <authorList>
            <person name="Gibbs R.A."/>
            <person name="Rogers J."/>
            <person name="Katze M.G."/>
            <person name="Bumgarner R."/>
            <person name="Weinstock G.M."/>
            <person name="Mardis E.R."/>
            <person name="Remington K.A."/>
            <person name="Strausberg R.L."/>
            <person name="Venter J.C."/>
            <person name="Wilson R.K."/>
            <person name="Batzer M.A."/>
            <person name="Bustamante C.D."/>
            <person name="Eichler E.E."/>
            <person name="Hahn M.W."/>
            <person name="Hardison R.C."/>
            <person name="Makova K.D."/>
            <person name="Miller W."/>
            <person name="Milosavljevic A."/>
            <person name="Palermo R.E."/>
            <person name="Siepel A."/>
            <person name="Sikela J.M."/>
            <person name="Attaway T."/>
            <person name="Bell S."/>
            <person name="Bernard K.E."/>
            <person name="Buhay C.J."/>
            <person name="Chandrabose M.N."/>
            <person name="Dao M."/>
            <person name="Davis C."/>
            <person name="Delehaunty K.D."/>
            <person name="Ding Y."/>
            <person name="Dinh H.H."/>
            <person name="Dugan-Rocha S."/>
            <person name="Fulton L.A."/>
            <person name="Gabisi R.A."/>
            <person name="Garner T.T."/>
            <person name="Godfrey J."/>
            <person name="Hawes A.C."/>
            <person name="Hernandez J."/>
            <person name="Hines S."/>
            <person name="Holder M."/>
            <person name="Hume J."/>
            <person name="Jhangiani S.N."/>
            <person name="Joshi V."/>
            <person name="Khan Z.M."/>
            <person name="Kirkness E.F."/>
            <person name="Cree A."/>
            <person name="Fowler R.G."/>
            <person name="Lee S."/>
            <person name="Lewis L.R."/>
            <person name="Li Z."/>
            <person name="Liu Y.-S."/>
            <person name="Moore S.M."/>
            <person name="Muzny D."/>
            <person name="Nazareth L.V."/>
            <person name="Ngo D.N."/>
            <person name="Okwuonu G.O."/>
            <person name="Pai G."/>
            <person name="Parker D."/>
            <person name="Paul H.A."/>
            <person name="Pfannkoch C."/>
            <person name="Pohl C.S."/>
            <person name="Rogers Y.-H.C."/>
            <person name="Ruiz S.J."/>
            <person name="Sabo A."/>
            <person name="Santibanez J."/>
            <person name="Schneider B.W."/>
            <person name="Smith S.M."/>
            <person name="Sodergren E."/>
            <person name="Svatek A.F."/>
            <person name="Utterback T.R."/>
            <person name="Vattathil S."/>
            <person name="Warren W."/>
            <person name="White C.S."/>
            <person name="Chinwalla A.T."/>
            <person name="Feng Y."/>
            <person name="Halpern A.L."/>
            <person name="Hillier L.W."/>
            <person name="Huang X."/>
            <person name="Minx P."/>
            <person name="Nelson J.O."/>
            <person name="Pepin K.H."/>
            <person name="Qin X."/>
            <person name="Sutton G.G."/>
            <person name="Venter E."/>
            <person name="Walenz B.P."/>
            <person name="Wallis J.W."/>
            <person name="Worley K.C."/>
            <person name="Yang S.-P."/>
            <person name="Jones S.M."/>
            <person name="Marra M.A."/>
            <person name="Rocchi M."/>
            <person name="Schein J.E."/>
            <person name="Baertsch R."/>
            <person name="Clarke L."/>
            <person name="Csuros M."/>
            <person name="Glasscock J."/>
            <person name="Harris R.A."/>
            <person name="Havlak P."/>
            <person name="Jackson A.R."/>
            <person name="Jiang H."/>
            <person name="Liu Y."/>
            <person name="Messina D.N."/>
            <person name="Shen Y."/>
            <person name="Song H.X.-Z."/>
            <person name="Wylie T."/>
            <person name="Zhang L."/>
            <person name="Birney E."/>
            <person name="Han K."/>
            <person name="Konkel M.K."/>
            <person name="Lee J."/>
            <person name="Smit A.F.A."/>
            <person name="Ullmer B."/>
            <person name="Wang H."/>
            <person name="Xing J."/>
            <person name="Burhans R."/>
            <person name="Cheng Z."/>
            <person name="Karro J.E."/>
            <person name="Ma J."/>
            <person name="Raney B."/>
            <person name="She X."/>
            <person name="Cox M.J."/>
            <person name="Demuth J.P."/>
            <person name="Dumas L.J."/>
            <person name="Han S.-G."/>
            <person name="Hopkins J."/>
            <person name="Karimpour-Fard A."/>
            <person name="Kim Y.H."/>
            <person name="Pollack J.R."/>
            <person name="Vinar T."/>
            <person name="Addo-Quaye C."/>
            <person name="Degenhardt J."/>
            <person name="Denby A."/>
            <person name="Hubisz M.J."/>
            <person name="Indap A."/>
            <person name="Kosiol C."/>
            <person name="Lahn B.T."/>
            <person name="Lawson H.A."/>
            <person name="Marklein A."/>
            <person name="Nielsen R."/>
            <person name="Vallender E.J."/>
            <person name="Clark A.G."/>
            <person name="Ferguson B."/>
            <person name="Hernandez R.D."/>
            <person name="Hirani K."/>
            <person name="Kehrer-Sawatzki H."/>
            <person name="Kolb J."/>
            <person name="Patil S."/>
            <person name="Pu L.-L."/>
            <person name="Ren Y."/>
            <person name="Smith D.G."/>
            <person name="Wheeler D.A."/>
            <person name="Schenck I."/>
            <person name="Ball E.V."/>
            <person name="Chen R."/>
            <person name="Cooper D.N."/>
            <person name="Giardine B."/>
            <person name="Hsu F."/>
            <person name="Kent W.J."/>
            <person name="Lesk A."/>
            <person name="Nelson D.L."/>
            <person name="O'brien W.E."/>
            <person name="Pruefer K."/>
            <person name="Stenson P.D."/>
            <person name="Wallace J.C."/>
            <person name="Ke H."/>
            <person name="Liu X.-M."/>
            <person name="Wang P."/>
            <person name="Xiang A.P."/>
            <person name="Yang F."/>
            <person name="Barber G.P."/>
            <person name="Haussler D."/>
            <person name="Karolchik D."/>
            <person name="Kern A.D."/>
            <person name="Kuhn R.M."/>
            <person name="Smith K.E."/>
            <person name="Zwieg A.S."/>
        </authorList>
    </citation>
    <scope>NUCLEOTIDE SEQUENCE [LARGE SCALE GENOMIC DNA]</scope>
    <source>
        <strain evidence="2">17573</strain>
    </source>
</reference>
<evidence type="ECO:0000313" key="1">
    <source>
        <dbReference type="Ensembl" id="ENSMMUP00000080115.1"/>
    </source>
</evidence>
<name>A0A5F8AT83_MACMU</name>
<dbReference type="PANTHER" id="PTHR12138:SF133">
    <property type="entry name" value="SECRETED PROTEIN"/>
    <property type="match status" value="1"/>
</dbReference>
<dbReference type="Ensembl" id="ENSMMUT00000106495.1">
    <property type="protein sequence ID" value="ENSMMUP00000080115.1"/>
    <property type="gene ID" value="ENSMMUG00000053423.1"/>
</dbReference>
<reference evidence="1" key="3">
    <citation type="submission" date="2025-08" db="UniProtKB">
        <authorList>
            <consortium name="Ensembl"/>
        </authorList>
    </citation>
    <scope>IDENTIFICATION</scope>
    <source>
        <strain evidence="1">17573</strain>
    </source>
</reference>
<dbReference type="AlphaFoldDB" id="A0A5F8AT83"/>
<reference evidence="1" key="4">
    <citation type="submission" date="2025-09" db="UniProtKB">
        <authorList>
            <consortium name="Ensembl"/>
        </authorList>
    </citation>
    <scope>IDENTIFICATION</scope>
    <source>
        <strain evidence="1">17573</strain>
    </source>
</reference>
<keyword evidence="2" id="KW-1185">Reference proteome</keyword>
<dbReference type="PANTHER" id="PTHR12138">
    <property type="entry name" value="PRIMATE-EXPANDED PROTEIN FAMILY"/>
    <property type="match status" value="1"/>
</dbReference>
<dbReference type="Bgee" id="ENSMMUG00000053423">
    <property type="expression patterns" value="Expressed in colon and 11 other cell types or tissues"/>
</dbReference>
<protein>
    <submittedName>
        <fullName evidence="1">Uncharacterized protein</fullName>
    </submittedName>
</protein>
<dbReference type="Proteomes" id="UP000006718">
    <property type="component" value="Chromosome 1"/>
</dbReference>
<evidence type="ECO:0000313" key="2">
    <source>
        <dbReference type="Proteomes" id="UP000006718"/>
    </source>
</evidence>
<dbReference type="PRINTS" id="PR02045">
    <property type="entry name" value="F138DOMAIN"/>
</dbReference>
<proteinExistence type="predicted"/>
<reference evidence="1" key="2">
    <citation type="submission" date="2019-01" db="EMBL/GenBank/DDBJ databases">
        <authorList>
            <person name="Graves T."/>
            <person name="Eichler E.E."/>
            <person name="Wilson R.K."/>
        </authorList>
    </citation>
    <scope>NUCLEOTIDE SEQUENCE [LARGE SCALE GENOMIC DNA]</scope>
    <source>
        <strain evidence="1">17573</strain>
    </source>
</reference>
<dbReference type="VEuPathDB" id="HostDB:ENSMMUG00000053423"/>
<dbReference type="GeneTree" id="ENSGT01120000271815"/>
<organism evidence="1 2">
    <name type="scientific">Macaca mulatta</name>
    <name type="common">Rhesus macaque</name>
    <dbReference type="NCBI Taxonomy" id="9544"/>
    <lineage>
        <taxon>Eukaryota</taxon>
        <taxon>Metazoa</taxon>
        <taxon>Chordata</taxon>
        <taxon>Craniata</taxon>
        <taxon>Vertebrata</taxon>
        <taxon>Euteleostomi</taxon>
        <taxon>Mammalia</taxon>
        <taxon>Eutheria</taxon>
        <taxon>Euarchontoglires</taxon>
        <taxon>Primates</taxon>
        <taxon>Haplorrhini</taxon>
        <taxon>Catarrhini</taxon>
        <taxon>Cercopithecidae</taxon>
        <taxon>Cercopithecinae</taxon>
        <taxon>Macaca</taxon>
    </lineage>
</organism>